<evidence type="ECO:0000256" key="3">
    <source>
        <dbReference type="ARBA" id="ARBA00012780"/>
    </source>
</evidence>
<dbReference type="Pfam" id="PF17652">
    <property type="entry name" value="Glyco_hydro81C"/>
    <property type="match status" value="1"/>
</dbReference>
<evidence type="ECO:0000259" key="12">
    <source>
        <dbReference type="Pfam" id="PF17652"/>
    </source>
</evidence>
<evidence type="ECO:0000313" key="14">
    <source>
        <dbReference type="Proteomes" id="UP000053617"/>
    </source>
</evidence>
<reference evidence="13 14" key="1">
    <citation type="submission" date="2015-01" db="EMBL/GenBank/DDBJ databases">
        <title>The Genome Sequence of Rhinocladiella mackenzie CBS 650.93.</title>
        <authorList>
            <consortium name="The Broad Institute Genomics Platform"/>
            <person name="Cuomo C."/>
            <person name="de Hoog S."/>
            <person name="Gorbushina A."/>
            <person name="Stielow B."/>
            <person name="Teixiera M."/>
            <person name="Abouelleil A."/>
            <person name="Chapman S.B."/>
            <person name="Priest M."/>
            <person name="Young S.K."/>
            <person name="Wortman J."/>
            <person name="Nusbaum C."/>
            <person name="Birren B."/>
        </authorList>
    </citation>
    <scope>NUCLEOTIDE SEQUENCE [LARGE SCALE GENOMIC DNA]</scope>
    <source>
        <strain evidence="13 14">CBS 650.93</strain>
    </source>
</reference>
<dbReference type="InterPro" id="IPR040451">
    <property type="entry name" value="GH81_N"/>
</dbReference>
<keyword evidence="7" id="KW-0961">Cell wall biogenesis/degradation</keyword>
<comment type="catalytic activity">
    <reaction evidence="1">
        <text>Hydrolysis of (1-&gt;3)-beta-D-glucosidic linkages in (1-&gt;3)-beta-D-glucans.</text>
        <dbReference type="EC" id="3.2.1.39"/>
    </reaction>
</comment>
<feature type="signal peptide" evidence="10">
    <location>
        <begin position="1"/>
        <end position="20"/>
    </location>
</feature>
<evidence type="ECO:0000256" key="1">
    <source>
        <dbReference type="ARBA" id="ARBA00000382"/>
    </source>
</evidence>
<dbReference type="PROSITE" id="PS52008">
    <property type="entry name" value="GH81"/>
    <property type="match status" value="1"/>
</dbReference>
<dbReference type="PANTHER" id="PTHR31983:SF0">
    <property type="entry name" value="GLUCAN ENDO-1,3-BETA-D-GLUCOSIDASE 2"/>
    <property type="match status" value="1"/>
</dbReference>
<evidence type="ECO:0000256" key="2">
    <source>
        <dbReference type="ARBA" id="ARBA00010730"/>
    </source>
</evidence>
<keyword evidence="4" id="KW-0378">Hydrolase</keyword>
<dbReference type="EMBL" id="KN847479">
    <property type="protein sequence ID" value="KIX04096.1"/>
    <property type="molecule type" value="Genomic_DNA"/>
</dbReference>
<dbReference type="GO" id="GO:0071555">
    <property type="term" value="P:cell wall organization"/>
    <property type="evidence" value="ECO:0007669"/>
    <property type="project" value="UniProtKB-KW"/>
</dbReference>
<evidence type="ECO:0000256" key="6">
    <source>
        <dbReference type="ARBA" id="ARBA00023295"/>
    </source>
</evidence>
<protein>
    <recommendedName>
        <fullName evidence="3">glucan endo-1,3-beta-D-glucosidase</fullName>
        <ecNumber evidence="3">3.2.1.39</ecNumber>
    </recommendedName>
</protein>
<dbReference type="InterPro" id="IPR040720">
    <property type="entry name" value="GH81_C"/>
</dbReference>
<dbReference type="EC" id="3.2.1.39" evidence="3"/>
<evidence type="ECO:0000256" key="7">
    <source>
        <dbReference type="ARBA" id="ARBA00023316"/>
    </source>
</evidence>
<keyword evidence="10" id="KW-0732">Signal</keyword>
<evidence type="ECO:0000313" key="13">
    <source>
        <dbReference type="EMBL" id="KIX04096.1"/>
    </source>
</evidence>
<evidence type="ECO:0000256" key="4">
    <source>
        <dbReference type="ARBA" id="ARBA00022801"/>
    </source>
</evidence>
<dbReference type="RefSeq" id="XP_013271232.1">
    <property type="nucleotide sequence ID" value="XM_013415778.1"/>
</dbReference>
<dbReference type="GeneID" id="25295720"/>
<feature type="compositionally biased region" description="Polar residues" evidence="9">
    <location>
        <begin position="74"/>
        <end position="95"/>
    </location>
</feature>
<keyword evidence="6" id="KW-0326">Glycosidase</keyword>
<evidence type="ECO:0000259" key="11">
    <source>
        <dbReference type="Pfam" id="PF03639"/>
    </source>
</evidence>
<feature type="domain" description="Glycosyl hydrolase family 81 N-terminal" evidence="11">
    <location>
        <begin position="359"/>
        <end position="683"/>
    </location>
</feature>
<dbReference type="GO" id="GO:0042973">
    <property type="term" value="F:glucan endo-1,3-beta-D-glucosidase activity"/>
    <property type="evidence" value="ECO:0007669"/>
    <property type="project" value="UniProtKB-EC"/>
</dbReference>
<sequence>MFSKWVPIVLTVSQVFLAGALPAPRFDGPPGNPDPACDDQFQGPSGDDLLTSSLPSLGVDTAFFTRRPLRSTSYPDGNPFSDSSATWNIQPSSPVSDRVAPASSTWGTAADFNGNSGGPQNWNSEIVDDGGASQSQIYRSAITFVDPHLSIQIVTVTAIPSSQSPTVTSASQSVPDTSGVLITTLETGGNPPVQPFPTSVPTVSSATLQPLDSRVPFGKATATRLPSRVTETITVPLATFETVIVPQTVTTVPVETTAVITSITILNTTIASNGRAVSASSADTTVFTTTGTVLAETTLSASSTIARTAATTLTTAGSVWDLPISAPTCLPGMDCNGQDVFQPVALGQPPTNIQRRSGHPVPRLGINNVTDPIETNKFYQNFVLGSQGSPSFVMPYSLMWSKGHGNAQSWGMAISHLGESQKVYGPPNTVIPNSPVSYYINPLGIQSIILSAAEFGANTVLTSDSLLEFSANIHLQPGADSSSVLTMPLVQGMGFVTGQYVDLQPALQSSVFFRNVVSAGEPKPGVFKYRVTLEDGKVWLIYAIPTNGVSPNFQLISSTLLQGLSNWYGDIQIAKLPDESLESIYDNAAGTYPTAGTIGGYAQDAKAQYSLSWAKGGVYSNNTTLLMFALPHHVQSFDSITQANVTDLQLATTTKGNATAVAADYWVLEENDLPTSLGFAPWRPAGSQSTIALSSAALTAIQNISATEASQNMSAQTNLNSMYYSGKALSKFATLVYTMHDLANQRDLAKSALLELESCFQVFSNNQQQYPLIYDTDWKGLVSSASYVTGDPGVDFGNSYYNDHHFHYGYFLHAAAIIGYLDPPWLDQNKEYVNALVRDVSNPSPLDQYFPVFRSFDWYHGHSWAKGLFESSDGKDEESSSEDAMFAYGLKMWGKTIGDASMEARGNLMLSVLARSLQNYFLMTSDNANQPATFIGNKVTGILFENKADHVTYFGTDLSYVQGIHMIPVMPFSTLTRTEQFVAEEWTAYFADGAARQASDIEGGWKGIVYANLANINPTAAYNFFTQPNFNMSWIDGGASLTWYIALSAMLGGAP</sequence>
<keyword evidence="8" id="KW-0624">Polysaccharide degradation</keyword>
<dbReference type="FunFam" id="2.70.98.30:FF:000006">
    <property type="entry name" value="Endo-1,3-beta-glucanase Engl1"/>
    <property type="match status" value="1"/>
</dbReference>
<dbReference type="STRING" id="1442369.A0A0D2ILN0"/>
<feature type="domain" description="Glycosyl hydrolase family 81 C-terminal" evidence="12">
    <location>
        <begin position="693"/>
        <end position="1045"/>
    </location>
</feature>
<gene>
    <name evidence="13" type="ORF">Z518_07649</name>
</gene>
<dbReference type="PANTHER" id="PTHR31983">
    <property type="entry name" value="ENDO-1,3(4)-BETA-GLUCANASE 1"/>
    <property type="match status" value="1"/>
</dbReference>
<dbReference type="HOGENOM" id="CLU_005482_2_0_1"/>
<evidence type="ECO:0000256" key="5">
    <source>
        <dbReference type="ARBA" id="ARBA00023277"/>
    </source>
</evidence>
<name>A0A0D2ILN0_9EURO</name>
<dbReference type="VEuPathDB" id="FungiDB:Z518_07649"/>
<feature type="region of interest" description="Disordered" evidence="9">
    <location>
        <begin position="74"/>
        <end position="102"/>
    </location>
</feature>
<dbReference type="InterPro" id="IPR005200">
    <property type="entry name" value="Endo-beta-glucanase"/>
</dbReference>
<dbReference type="Gene3D" id="1.10.287.1170">
    <property type="entry name" value="glycoside hydrolase family 81 endo-[beta] glucanase"/>
    <property type="match status" value="1"/>
</dbReference>
<dbReference type="GO" id="GO:0052861">
    <property type="term" value="F:endo-1,3(4)-beta-glucanase activity"/>
    <property type="evidence" value="ECO:0007669"/>
    <property type="project" value="InterPro"/>
</dbReference>
<feature type="chain" id="PRO_5002260780" description="glucan endo-1,3-beta-D-glucosidase" evidence="10">
    <location>
        <begin position="21"/>
        <end position="1055"/>
    </location>
</feature>
<dbReference type="Proteomes" id="UP000053617">
    <property type="component" value="Unassembled WGS sequence"/>
</dbReference>
<proteinExistence type="inferred from homology"/>
<keyword evidence="14" id="KW-1185">Reference proteome</keyword>
<dbReference type="Pfam" id="PF03639">
    <property type="entry name" value="Glyco_hydro_81"/>
    <property type="match status" value="1"/>
</dbReference>
<keyword evidence="5" id="KW-0119">Carbohydrate metabolism</keyword>
<dbReference type="OrthoDB" id="4473401at2759"/>
<accession>A0A0D2ILN0</accession>
<comment type="similarity">
    <text evidence="2">Belongs to the glycosyl hydrolase 81 family.</text>
</comment>
<evidence type="ECO:0000256" key="9">
    <source>
        <dbReference type="SAM" id="MobiDB-lite"/>
    </source>
</evidence>
<dbReference type="Gene3D" id="2.70.98.30">
    <property type="entry name" value="Golgi alpha-mannosidase II, domain 4"/>
    <property type="match status" value="1"/>
</dbReference>
<organism evidence="13 14">
    <name type="scientific">Rhinocladiella mackenziei CBS 650.93</name>
    <dbReference type="NCBI Taxonomy" id="1442369"/>
    <lineage>
        <taxon>Eukaryota</taxon>
        <taxon>Fungi</taxon>
        <taxon>Dikarya</taxon>
        <taxon>Ascomycota</taxon>
        <taxon>Pezizomycotina</taxon>
        <taxon>Eurotiomycetes</taxon>
        <taxon>Chaetothyriomycetidae</taxon>
        <taxon>Chaetothyriales</taxon>
        <taxon>Herpotrichiellaceae</taxon>
        <taxon>Rhinocladiella</taxon>
    </lineage>
</organism>
<evidence type="ECO:0000256" key="10">
    <source>
        <dbReference type="SAM" id="SignalP"/>
    </source>
</evidence>
<dbReference type="AlphaFoldDB" id="A0A0D2ILN0"/>
<dbReference type="GO" id="GO:0000272">
    <property type="term" value="P:polysaccharide catabolic process"/>
    <property type="evidence" value="ECO:0007669"/>
    <property type="project" value="UniProtKB-KW"/>
</dbReference>
<dbReference type="GO" id="GO:0009986">
    <property type="term" value="C:cell surface"/>
    <property type="evidence" value="ECO:0007669"/>
    <property type="project" value="TreeGrafter"/>
</dbReference>
<evidence type="ECO:0000256" key="8">
    <source>
        <dbReference type="ARBA" id="ARBA00023326"/>
    </source>
</evidence>